<proteinExistence type="predicted"/>
<dbReference type="PROSITE" id="PS51257">
    <property type="entry name" value="PROKAR_LIPOPROTEIN"/>
    <property type="match status" value="1"/>
</dbReference>
<feature type="domain" description="DUF4168" evidence="3">
    <location>
        <begin position="45"/>
        <end position="138"/>
    </location>
</feature>
<keyword evidence="5" id="KW-1185">Reference proteome</keyword>
<reference evidence="4 5" key="1">
    <citation type="submission" date="2023-01" db="EMBL/GenBank/DDBJ databases">
        <title>Novel diversity within Roseofilum (Cyanobacteria; Desertifilaceae) from marine benthic mats with descriptions of four novel species.</title>
        <authorList>
            <person name="Wang Y."/>
            <person name="Berthold D.E."/>
            <person name="Hu J."/>
            <person name="Lefler F.W."/>
            <person name="Laughinghouse H.D. IV."/>
        </authorList>
    </citation>
    <scope>NUCLEOTIDE SEQUENCE [LARGE SCALE GENOMIC DNA]</scope>
    <source>
        <strain evidence="4 5">BLCC-M114</strain>
    </source>
</reference>
<feature type="region of interest" description="Disordered" evidence="1">
    <location>
        <begin position="150"/>
        <end position="171"/>
    </location>
</feature>
<dbReference type="InterPro" id="IPR025433">
    <property type="entry name" value="DUF4168"/>
</dbReference>
<feature type="signal peptide" evidence="2">
    <location>
        <begin position="1"/>
        <end position="25"/>
    </location>
</feature>
<dbReference type="RefSeq" id="WP_283766206.1">
    <property type="nucleotide sequence ID" value="NZ_JAQOSO010000031.1"/>
</dbReference>
<evidence type="ECO:0000313" key="4">
    <source>
        <dbReference type="EMBL" id="MDJ1173861.1"/>
    </source>
</evidence>
<dbReference type="Pfam" id="PF13767">
    <property type="entry name" value="DUF4168"/>
    <property type="match status" value="1"/>
</dbReference>
<name>A0ABT7B413_9CYAN</name>
<feature type="chain" id="PRO_5046193903" evidence="2">
    <location>
        <begin position="26"/>
        <end position="171"/>
    </location>
</feature>
<protein>
    <submittedName>
        <fullName evidence="4">DUF4168 domain-containing protein</fullName>
    </submittedName>
</protein>
<evidence type="ECO:0000313" key="5">
    <source>
        <dbReference type="Proteomes" id="UP001235849"/>
    </source>
</evidence>
<organism evidence="4 5">
    <name type="scientific">Roseofilum capinflatum BLCC-M114</name>
    <dbReference type="NCBI Taxonomy" id="3022440"/>
    <lineage>
        <taxon>Bacteria</taxon>
        <taxon>Bacillati</taxon>
        <taxon>Cyanobacteriota</taxon>
        <taxon>Cyanophyceae</taxon>
        <taxon>Desertifilales</taxon>
        <taxon>Desertifilaceae</taxon>
        <taxon>Roseofilum</taxon>
        <taxon>Roseofilum capinflatum</taxon>
    </lineage>
</organism>
<accession>A0ABT7B413</accession>
<dbReference type="EMBL" id="JAQOSO010000031">
    <property type="protein sequence ID" value="MDJ1173861.1"/>
    <property type="molecule type" value="Genomic_DNA"/>
</dbReference>
<evidence type="ECO:0000259" key="3">
    <source>
        <dbReference type="Pfam" id="PF13767"/>
    </source>
</evidence>
<gene>
    <name evidence="4" type="ORF">PMG25_07115</name>
</gene>
<evidence type="ECO:0000256" key="2">
    <source>
        <dbReference type="SAM" id="SignalP"/>
    </source>
</evidence>
<dbReference type="Proteomes" id="UP001235849">
    <property type="component" value="Unassembled WGS sequence"/>
</dbReference>
<sequence length="171" mass="18307">MMNVKQRIWHWGAIAALAISFSACGSSPQESNSSAAPVDPVTLTPEEVQNYARVILEIEPIRQVALGRAQTLVDSGVAPIIICNDPQSMAGLSSEVIEVVVNFCTEAKAINAQYGFTPTRFNDITRNLATDTQLKAQIDEALLAQVMNPEMTAPEASPSEPPAPENSDLGL</sequence>
<evidence type="ECO:0000256" key="1">
    <source>
        <dbReference type="SAM" id="MobiDB-lite"/>
    </source>
</evidence>
<keyword evidence="2" id="KW-0732">Signal</keyword>
<comment type="caution">
    <text evidence="4">The sequence shown here is derived from an EMBL/GenBank/DDBJ whole genome shotgun (WGS) entry which is preliminary data.</text>
</comment>